<sequence>MEKIVEIGSDSCTRNCTADPSVSKAPVLQQPQQLRRESPSLSQQSLLSSSAPSSLEEIWQMLEMGSSPSVLSPKNIDQEKCQIINEPKRLEESPRKAQVDPLAVRGTKFDVQSRLKQKKSSYIKSNKTPKSQRITKIRNYNIKD</sequence>
<evidence type="ECO:0000313" key="2">
    <source>
        <dbReference type="EMBL" id="LAA80563.1"/>
    </source>
</evidence>
<dbReference type="PANTHER" id="PTHR46725">
    <property type="entry name" value="COILED-COIL DOMAIN-CONTAINING PROTEIN 57"/>
    <property type="match status" value="1"/>
</dbReference>
<dbReference type="InterPro" id="IPR042481">
    <property type="entry name" value="CCDC57"/>
</dbReference>
<dbReference type="AlphaFoldDB" id="A0A2D4I8K9"/>
<evidence type="ECO:0000256" key="1">
    <source>
        <dbReference type="SAM" id="MobiDB-lite"/>
    </source>
</evidence>
<dbReference type="GO" id="GO:0005876">
    <property type="term" value="C:spindle microtubule"/>
    <property type="evidence" value="ECO:0007669"/>
    <property type="project" value="TreeGrafter"/>
</dbReference>
<dbReference type="GO" id="GO:0045931">
    <property type="term" value="P:positive regulation of mitotic cell cycle"/>
    <property type="evidence" value="ECO:0007669"/>
    <property type="project" value="TreeGrafter"/>
</dbReference>
<dbReference type="GO" id="GO:0005814">
    <property type="term" value="C:centriole"/>
    <property type="evidence" value="ECO:0007669"/>
    <property type="project" value="TreeGrafter"/>
</dbReference>
<protein>
    <submittedName>
        <fullName evidence="2">Uncharacterized protein</fullName>
    </submittedName>
</protein>
<name>A0A2D4I8K9_MICLE</name>
<reference evidence="2" key="1">
    <citation type="submission" date="2017-07" db="EMBL/GenBank/DDBJ databases">
        <authorList>
            <person name="Mikheyev A."/>
            <person name="Grau M."/>
        </authorList>
    </citation>
    <scope>NUCLEOTIDE SEQUENCE</scope>
    <source>
        <tissue evidence="2">Venom_gland</tissue>
    </source>
</reference>
<feature type="compositionally biased region" description="Polar residues" evidence="1">
    <location>
        <begin position="122"/>
        <end position="134"/>
    </location>
</feature>
<dbReference type="GO" id="GO:0007099">
    <property type="term" value="P:centriole replication"/>
    <property type="evidence" value="ECO:0007669"/>
    <property type="project" value="TreeGrafter"/>
</dbReference>
<dbReference type="PANTHER" id="PTHR46725:SF1">
    <property type="entry name" value="COILED-COIL DOMAIN-CONTAINING PROTEIN 57"/>
    <property type="match status" value="1"/>
</dbReference>
<dbReference type="GO" id="GO:0060271">
    <property type="term" value="P:cilium assembly"/>
    <property type="evidence" value="ECO:0007669"/>
    <property type="project" value="TreeGrafter"/>
</dbReference>
<organism evidence="2">
    <name type="scientific">Micrurus lemniscatus lemniscatus</name>
    <dbReference type="NCBI Taxonomy" id="129467"/>
    <lineage>
        <taxon>Eukaryota</taxon>
        <taxon>Metazoa</taxon>
        <taxon>Chordata</taxon>
        <taxon>Craniata</taxon>
        <taxon>Vertebrata</taxon>
        <taxon>Euteleostomi</taxon>
        <taxon>Lepidosauria</taxon>
        <taxon>Squamata</taxon>
        <taxon>Bifurcata</taxon>
        <taxon>Unidentata</taxon>
        <taxon>Episquamata</taxon>
        <taxon>Toxicofera</taxon>
        <taxon>Serpentes</taxon>
        <taxon>Colubroidea</taxon>
        <taxon>Elapidae</taxon>
        <taxon>Elapinae</taxon>
        <taxon>Micrurus</taxon>
    </lineage>
</organism>
<feature type="compositionally biased region" description="Polar residues" evidence="1">
    <location>
        <begin position="10"/>
        <end position="20"/>
    </location>
</feature>
<dbReference type="GO" id="GO:0007020">
    <property type="term" value="P:microtubule nucleation"/>
    <property type="evidence" value="ECO:0007669"/>
    <property type="project" value="TreeGrafter"/>
</dbReference>
<proteinExistence type="predicted"/>
<reference evidence="2" key="2">
    <citation type="submission" date="2017-11" db="EMBL/GenBank/DDBJ databases">
        <title>Coralsnake Venomics: Analyses of Venom Gland Transcriptomes and Proteomes of Six Brazilian Taxa.</title>
        <authorList>
            <person name="Aird S.D."/>
            <person name="Jorge da Silva N."/>
            <person name="Qiu L."/>
            <person name="Villar-Briones A."/>
            <person name="Aparecida-Saddi V."/>
            <person name="Campos-Telles M.P."/>
            <person name="Grau M."/>
            <person name="Mikheyev A.S."/>
        </authorList>
    </citation>
    <scope>NUCLEOTIDE SEQUENCE</scope>
    <source>
        <tissue evidence="2">Venom_gland</tissue>
    </source>
</reference>
<feature type="compositionally biased region" description="Low complexity" evidence="1">
    <location>
        <begin position="39"/>
        <end position="50"/>
    </location>
</feature>
<feature type="region of interest" description="Disordered" evidence="1">
    <location>
        <begin position="110"/>
        <end position="144"/>
    </location>
</feature>
<dbReference type="GO" id="GO:0034451">
    <property type="term" value="C:centriolar satellite"/>
    <property type="evidence" value="ECO:0007669"/>
    <property type="project" value="TreeGrafter"/>
</dbReference>
<accession>A0A2D4I8K9</accession>
<feature type="region of interest" description="Disordered" evidence="1">
    <location>
        <begin position="1"/>
        <end position="50"/>
    </location>
</feature>
<dbReference type="EMBL" id="IACK01090770">
    <property type="protein sequence ID" value="LAA80563.1"/>
    <property type="molecule type" value="Transcribed_RNA"/>
</dbReference>